<proteinExistence type="predicted"/>
<comment type="caution">
    <text evidence="1">The sequence shown here is derived from an EMBL/GenBank/DDBJ whole genome shotgun (WGS) entry which is preliminary data.</text>
</comment>
<keyword evidence="2" id="KW-1185">Reference proteome</keyword>
<reference evidence="1 2" key="1">
    <citation type="submission" date="2019-10" db="EMBL/GenBank/DDBJ databases">
        <title>Glycomyces albidus sp. nov., a novel actinomycete isolated from rhizosphere soil of wheat (Triticum aestivum L.).</title>
        <authorList>
            <person name="Qian L."/>
        </authorList>
    </citation>
    <scope>NUCLEOTIDE SEQUENCE [LARGE SCALE GENOMIC DNA]</scope>
    <source>
        <strain evidence="1 2">NEAU-7082</strain>
    </source>
</reference>
<name>A0A6L5GF23_9ACTN</name>
<dbReference type="Proteomes" id="UP000477750">
    <property type="component" value="Unassembled WGS sequence"/>
</dbReference>
<sequence length="138" mass="14951">MAQPATQPGTVKSEVLGEWLTDNGNQLTLLARPGTGYASVWLSNHGQPVKIGCALYAGGVVREVRWEGLWTEQTDAWKSQQRSHITALIAARHAGQPLAVLSWEVVNTSLAEPGGNGARAFWFGVCRYNVTPIREGPL</sequence>
<evidence type="ECO:0000313" key="1">
    <source>
        <dbReference type="EMBL" id="MQM28302.1"/>
    </source>
</evidence>
<gene>
    <name evidence="1" type="ORF">GFD30_22445</name>
</gene>
<evidence type="ECO:0000313" key="2">
    <source>
        <dbReference type="Proteomes" id="UP000477750"/>
    </source>
</evidence>
<accession>A0A6L5GF23</accession>
<dbReference type="AlphaFoldDB" id="A0A6L5GF23"/>
<organism evidence="1 2">
    <name type="scientific">Glycomyces albidus</name>
    <dbReference type="NCBI Taxonomy" id="2656774"/>
    <lineage>
        <taxon>Bacteria</taxon>
        <taxon>Bacillati</taxon>
        <taxon>Actinomycetota</taxon>
        <taxon>Actinomycetes</taxon>
        <taxon>Glycomycetales</taxon>
        <taxon>Glycomycetaceae</taxon>
        <taxon>Glycomyces</taxon>
    </lineage>
</organism>
<dbReference type="RefSeq" id="WP_153027406.1">
    <property type="nucleotide sequence ID" value="NZ_WIAO01000040.1"/>
</dbReference>
<dbReference type="EMBL" id="WIAO01000040">
    <property type="protein sequence ID" value="MQM28302.1"/>
    <property type="molecule type" value="Genomic_DNA"/>
</dbReference>
<protein>
    <submittedName>
        <fullName evidence="1">Uncharacterized protein</fullName>
    </submittedName>
</protein>